<feature type="signal peptide" evidence="1">
    <location>
        <begin position="1"/>
        <end position="18"/>
    </location>
</feature>
<dbReference type="RefSeq" id="WP_377768359.1">
    <property type="nucleotide sequence ID" value="NZ_JBHULB010000082.1"/>
</dbReference>
<accession>A0ABW5N071</accession>
<dbReference type="EMBL" id="JBHULB010000082">
    <property type="protein sequence ID" value="MFD2588895.1"/>
    <property type="molecule type" value="Genomic_DNA"/>
</dbReference>
<proteinExistence type="predicted"/>
<organism evidence="2 3">
    <name type="scientific">Croceitalea marina</name>
    <dbReference type="NCBI Taxonomy" id="1775166"/>
    <lineage>
        <taxon>Bacteria</taxon>
        <taxon>Pseudomonadati</taxon>
        <taxon>Bacteroidota</taxon>
        <taxon>Flavobacteriia</taxon>
        <taxon>Flavobacteriales</taxon>
        <taxon>Flavobacteriaceae</taxon>
        <taxon>Croceitalea</taxon>
    </lineage>
</organism>
<feature type="chain" id="PRO_5047187829" description="DUF5625 domain-containing protein" evidence="1">
    <location>
        <begin position="19"/>
        <end position="179"/>
    </location>
</feature>
<evidence type="ECO:0008006" key="4">
    <source>
        <dbReference type="Google" id="ProtNLM"/>
    </source>
</evidence>
<evidence type="ECO:0000313" key="2">
    <source>
        <dbReference type="EMBL" id="MFD2588895.1"/>
    </source>
</evidence>
<keyword evidence="3" id="KW-1185">Reference proteome</keyword>
<gene>
    <name evidence="2" type="ORF">ACFSQJ_18360</name>
</gene>
<reference evidence="3" key="1">
    <citation type="journal article" date="2019" name="Int. J. Syst. Evol. Microbiol.">
        <title>The Global Catalogue of Microorganisms (GCM) 10K type strain sequencing project: providing services to taxonomists for standard genome sequencing and annotation.</title>
        <authorList>
            <consortium name="The Broad Institute Genomics Platform"/>
            <consortium name="The Broad Institute Genome Sequencing Center for Infectious Disease"/>
            <person name="Wu L."/>
            <person name="Ma J."/>
        </authorList>
    </citation>
    <scope>NUCLEOTIDE SEQUENCE [LARGE SCALE GENOMIC DNA]</scope>
    <source>
        <strain evidence="3">KCTC 52368</strain>
    </source>
</reference>
<comment type="caution">
    <text evidence="2">The sequence shown here is derived from an EMBL/GenBank/DDBJ whole genome shotgun (WGS) entry which is preliminary data.</text>
</comment>
<evidence type="ECO:0000256" key="1">
    <source>
        <dbReference type="SAM" id="SignalP"/>
    </source>
</evidence>
<sequence length="179" mass="19981">MRISILIIALISSFSVTAQSVSGKLTLNEKSKTELKLETNSAVQLFKEFKTGKYQLKFSFDGKELPNNIYKEKIIFFEFITSIKKDGKLVKNVIRKQPIPYFPGEMFLPAEAFDFIGVLAGADEEASATVVPALNELLGTMPKGNYTVELSVKPLGVKGEIKPVEFSFLLRKRPGRTKL</sequence>
<evidence type="ECO:0000313" key="3">
    <source>
        <dbReference type="Proteomes" id="UP001597526"/>
    </source>
</evidence>
<dbReference type="Proteomes" id="UP001597526">
    <property type="component" value="Unassembled WGS sequence"/>
</dbReference>
<protein>
    <recommendedName>
        <fullName evidence="4">DUF5625 domain-containing protein</fullName>
    </recommendedName>
</protein>
<name>A0ABW5N071_9FLAO</name>
<keyword evidence="1" id="KW-0732">Signal</keyword>